<name>F4WW61_ACREC</name>
<dbReference type="AlphaFoldDB" id="F4WW61"/>
<dbReference type="InParanoid" id="F4WW61"/>
<dbReference type="Proteomes" id="UP000007755">
    <property type="component" value="Unassembled WGS sequence"/>
</dbReference>
<dbReference type="EMBL" id="GL888404">
    <property type="protein sequence ID" value="EGI61532.1"/>
    <property type="molecule type" value="Genomic_DNA"/>
</dbReference>
<protein>
    <submittedName>
        <fullName evidence="1">Uncharacterized protein</fullName>
    </submittedName>
</protein>
<reference evidence="1" key="1">
    <citation type="submission" date="2011-02" db="EMBL/GenBank/DDBJ databases">
        <title>The genome of the leaf-cutting ant Acromyrmex echinatior suggests key adaptations to social evolution and fungus farming.</title>
        <authorList>
            <person name="Nygaard S."/>
            <person name="Zhang G."/>
        </authorList>
    </citation>
    <scope>NUCLEOTIDE SEQUENCE</scope>
</reference>
<organism evidence="2">
    <name type="scientific">Acromyrmex echinatior</name>
    <name type="common">Panamanian leafcutter ant</name>
    <name type="synonym">Acromyrmex octospinosus echinatior</name>
    <dbReference type="NCBI Taxonomy" id="103372"/>
    <lineage>
        <taxon>Eukaryota</taxon>
        <taxon>Metazoa</taxon>
        <taxon>Ecdysozoa</taxon>
        <taxon>Arthropoda</taxon>
        <taxon>Hexapoda</taxon>
        <taxon>Insecta</taxon>
        <taxon>Pterygota</taxon>
        <taxon>Neoptera</taxon>
        <taxon>Endopterygota</taxon>
        <taxon>Hymenoptera</taxon>
        <taxon>Apocrita</taxon>
        <taxon>Aculeata</taxon>
        <taxon>Formicoidea</taxon>
        <taxon>Formicidae</taxon>
        <taxon>Myrmicinae</taxon>
        <taxon>Acromyrmex</taxon>
    </lineage>
</organism>
<accession>F4WW61</accession>
<evidence type="ECO:0000313" key="2">
    <source>
        <dbReference type="Proteomes" id="UP000007755"/>
    </source>
</evidence>
<proteinExistence type="predicted"/>
<gene>
    <name evidence="1" type="ORF">G5I_10095</name>
</gene>
<evidence type="ECO:0000313" key="1">
    <source>
        <dbReference type="EMBL" id="EGI61532.1"/>
    </source>
</evidence>
<keyword evidence="2" id="KW-1185">Reference proteome</keyword>
<sequence length="90" mass="10045">MAINCSQEFTIDRRARTIKSNNFRGPEETETAKTPGNNAMQRATNNQSIRAIIGANIYPTDKEQIDIREPGLLYSLSSVDVQYTTPVRVG</sequence>